<dbReference type="AlphaFoldDB" id="A0A1E3WB08"/>
<proteinExistence type="predicted"/>
<feature type="chain" id="PRO_5009139307" description="MxaH protein" evidence="2">
    <location>
        <begin position="21"/>
        <end position="173"/>
    </location>
</feature>
<reference evidence="3 4" key="1">
    <citation type="journal article" date="2016" name="Environ. Microbiol.">
        <title>New Methyloceanibacter diversity from North Sea sediments includes methanotroph containing solely the soluble methane monooxygenase.</title>
        <authorList>
            <person name="Vekeman B."/>
            <person name="Kerckhof F.M."/>
            <person name="Cremers G."/>
            <person name="de Vos P."/>
            <person name="Vandamme P."/>
            <person name="Boon N."/>
            <person name="Op den Camp H.J."/>
            <person name="Heylen K."/>
        </authorList>
    </citation>
    <scope>NUCLEOTIDE SEQUENCE [LARGE SCALE GENOMIC DNA]</scope>
    <source>
        <strain evidence="3 4">R-67177</strain>
    </source>
</reference>
<dbReference type="EMBL" id="LPWD01000198">
    <property type="protein sequence ID" value="ODS02920.1"/>
    <property type="molecule type" value="Genomic_DNA"/>
</dbReference>
<feature type="signal peptide" evidence="2">
    <location>
        <begin position="1"/>
        <end position="20"/>
    </location>
</feature>
<gene>
    <name evidence="3" type="ORF">AUC71_12610</name>
</gene>
<dbReference type="Proteomes" id="UP000095042">
    <property type="component" value="Unassembled WGS sequence"/>
</dbReference>
<evidence type="ECO:0000256" key="1">
    <source>
        <dbReference type="SAM" id="MobiDB-lite"/>
    </source>
</evidence>
<feature type="region of interest" description="Disordered" evidence="1">
    <location>
        <begin position="23"/>
        <end position="46"/>
    </location>
</feature>
<comment type="caution">
    <text evidence="3">The sequence shown here is derived from an EMBL/GenBank/DDBJ whole genome shotgun (WGS) entry which is preliminary data.</text>
</comment>
<keyword evidence="2" id="KW-0732">Signal</keyword>
<name>A0A1E3WB08_9HYPH</name>
<dbReference type="PROSITE" id="PS51257">
    <property type="entry name" value="PROKAR_LIPOPROTEIN"/>
    <property type="match status" value="1"/>
</dbReference>
<accession>A0A1E3WB08</accession>
<evidence type="ECO:0000313" key="3">
    <source>
        <dbReference type="EMBL" id="ODS02920.1"/>
    </source>
</evidence>
<sequence length="173" mass="18574">MARAGLIALLPLLGLGCEDAAEPEVTATPAPQKAESPALPRIKWLDSNDGITPERWLASRAADADLPETSPEVEAMRNELNRAAEQFRDPPRMIANRAVQLEDMLAGRGIEESAPELIDLLSEATAKTGLKQGFGAVCQHYFNLRQQGIGRDAALEQLKGTSLLEPGNGAHRG</sequence>
<dbReference type="OrthoDB" id="5609383at2"/>
<protein>
    <recommendedName>
        <fullName evidence="5">MxaH protein</fullName>
    </recommendedName>
</protein>
<keyword evidence="4" id="KW-1185">Reference proteome</keyword>
<evidence type="ECO:0008006" key="5">
    <source>
        <dbReference type="Google" id="ProtNLM"/>
    </source>
</evidence>
<evidence type="ECO:0000313" key="4">
    <source>
        <dbReference type="Proteomes" id="UP000095042"/>
    </source>
</evidence>
<organism evidence="3 4">
    <name type="scientific">Methyloceanibacter marginalis</name>
    <dbReference type="NCBI Taxonomy" id="1774971"/>
    <lineage>
        <taxon>Bacteria</taxon>
        <taxon>Pseudomonadati</taxon>
        <taxon>Pseudomonadota</taxon>
        <taxon>Alphaproteobacteria</taxon>
        <taxon>Hyphomicrobiales</taxon>
        <taxon>Hyphomicrobiaceae</taxon>
        <taxon>Methyloceanibacter</taxon>
    </lineage>
</organism>
<evidence type="ECO:0000256" key="2">
    <source>
        <dbReference type="SAM" id="SignalP"/>
    </source>
</evidence>
<dbReference type="RefSeq" id="WP_069623878.1">
    <property type="nucleotide sequence ID" value="NZ_LPWD01000198.1"/>
</dbReference>